<dbReference type="EMBL" id="MN397949">
    <property type="protein sequence ID" value="QJP03496.1"/>
    <property type="molecule type" value="mRNA"/>
</dbReference>
<name>A0A6M3Z7F7_TETBN</name>
<dbReference type="AlphaFoldDB" id="A0A6M3Z7F7"/>
<reference evidence="1" key="1">
    <citation type="journal article" date="2018" name="J. Proteome Res.">
        <title>Deciphering the Molecular Diversity of an Ant Venom Peptidome through a Venomics Approach.</title>
        <authorList>
            <person name="Touchard A."/>
            <person name="Tene N."/>
            <person name="Song P.C.T."/>
            <person name="Lefranc B."/>
            <person name="Leprince J."/>
            <person name="Treilhou M."/>
            <person name="Bonnafe E."/>
        </authorList>
    </citation>
    <scope>NUCLEOTIDE SEQUENCE</scope>
</reference>
<evidence type="ECO:0000313" key="1">
    <source>
        <dbReference type="EMBL" id="QJP03496.1"/>
    </source>
</evidence>
<organism evidence="1">
    <name type="scientific">Tetramorium bicarinatum</name>
    <name type="common">Tramp ant</name>
    <dbReference type="NCBI Taxonomy" id="219812"/>
    <lineage>
        <taxon>Eukaryota</taxon>
        <taxon>Metazoa</taxon>
        <taxon>Ecdysozoa</taxon>
        <taxon>Arthropoda</taxon>
        <taxon>Hexapoda</taxon>
        <taxon>Insecta</taxon>
        <taxon>Pterygota</taxon>
        <taxon>Neoptera</taxon>
        <taxon>Endopterygota</taxon>
        <taxon>Hymenoptera</taxon>
        <taxon>Apocrita</taxon>
        <taxon>Aculeata</taxon>
        <taxon>Formicoidea</taxon>
        <taxon>Formicidae</taxon>
        <taxon>Myrmicinae</taxon>
        <taxon>Tetramorium</taxon>
    </lineage>
</organism>
<accession>A0A6M3Z7F7</accession>
<reference evidence="1" key="2">
    <citation type="submission" date="2019-09" db="EMBL/GenBank/DDBJ databases">
        <authorList>
            <person name="Bonnafe E."/>
            <person name="Touchard A."/>
            <person name="Tene N."/>
            <person name="Treilhou M."/>
        </authorList>
    </citation>
    <scope>NUCLEOTIDE SEQUENCE</scope>
</reference>
<protein>
    <submittedName>
        <fullName evidence="1">U15-MYRTX-Tb1a</fullName>
    </submittedName>
</protein>
<dbReference type="GO" id="GO:0005576">
    <property type="term" value="C:extracellular region"/>
    <property type="evidence" value="ECO:0000314"/>
    <property type="project" value="UniProtKB"/>
</dbReference>
<proteinExistence type="evidence at transcript level"/>
<sequence length="37" mass="4028" precursor="true">MKLITIFAMIATLMVTVTNGEAILTADQLKAIIKRHG</sequence>